<organism evidence="2 3">
    <name type="scientific">Prorocentrum cordatum</name>
    <dbReference type="NCBI Taxonomy" id="2364126"/>
    <lineage>
        <taxon>Eukaryota</taxon>
        <taxon>Sar</taxon>
        <taxon>Alveolata</taxon>
        <taxon>Dinophyceae</taxon>
        <taxon>Prorocentrales</taxon>
        <taxon>Prorocentraceae</taxon>
        <taxon>Prorocentrum</taxon>
    </lineage>
</organism>
<gene>
    <name evidence="2" type="ORF">PCOR1329_LOCUS30951</name>
</gene>
<feature type="region of interest" description="Disordered" evidence="1">
    <location>
        <begin position="194"/>
        <end position="254"/>
    </location>
</feature>
<evidence type="ECO:0000256" key="1">
    <source>
        <dbReference type="SAM" id="MobiDB-lite"/>
    </source>
</evidence>
<feature type="compositionally biased region" description="Low complexity" evidence="1">
    <location>
        <begin position="207"/>
        <end position="217"/>
    </location>
</feature>
<protein>
    <submittedName>
        <fullName evidence="2">Uncharacterized protein</fullName>
    </submittedName>
</protein>
<evidence type="ECO:0000313" key="2">
    <source>
        <dbReference type="EMBL" id="CAK0833169.1"/>
    </source>
</evidence>
<name>A0ABN9SMU6_9DINO</name>
<comment type="caution">
    <text evidence="2">The sequence shown here is derived from an EMBL/GenBank/DDBJ whole genome shotgun (WGS) entry which is preliminary data.</text>
</comment>
<proteinExistence type="predicted"/>
<evidence type="ECO:0000313" key="3">
    <source>
        <dbReference type="Proteomes" id="UP001189429"/>
    </source>
</evidence>
<feature type="region of interest" description="Disordered" evidence="1">
    <location>
        <begin position="379"/>
        <end position="399"/>
    </location>
</feature>
<accession>A0ABN9SMU6</accession>
<reference evidence="2" key="1">
    <citation type="submission" date="2023-10" db="EMBL/GenBank/DDBJ databases">
        <authorList>
            <person name="Chen Y."/>
            <person name="Shah S."/>
            <person name="Dougan E. K."/>
            <person name="Thang M."/>
            <person name="Chan C."/>
        </authorList>
    </citation>
    <scope>NUCLEOTIDE SEQUENCE [LARGE SCALE GENOMIC DNA]</scope>
</reference>
<dbReference type="Proteomes" id="UP001189429">
    <property type="component" value="Unassembled WGS sequence"/>
</dbReference>
<feature type="compositionally biased region" description="Low complexity" evidence="1">
    <location>
        <begin position="315"/>
        <end position="332"/>
    </location>
</feature>
<keyword evidence="3" id="KW-1185">Reference proteome</keyword>
<feature type="compositionally biased region" description="Gly residues" evidence="1">
    <location>
        <begin position="233"/>
        <end position="254"/>
    </location>
</feature>
<feature type="region of interest" description="Disordered" evidence="1">
    <location>
        <begin position="273"/>
        <end position="341"/>
    </location>
</feature>
<feature type="compositionally biased region" description="Low complexity" evidence="1">
    <location>
        <begin position="290"/>
        <end position="307"/>
    </location>
</feature>
<dbReference type="EMBL" id="CAUYUJ010012058">
    <property type="protein sequence ID" value="CAK0833169.1"/>
    <property type="molecule type" value="Genomic_DNA"/>
</dbReference>
<sequence length="417" mass="43862">MKGSPLPGLKTSKRSGEDRWYSGVLDACRDGVLQTTDCSFLRRIPTSESGSLLTAERAPSFENAAVCGMSLRATDNRGVDFNSFTICKGVQCTARAHTLQEKSISRVRAGADAELVLSHSPQVLFEEVVGQTIPTYPGYPEHGVPDEPVKREFTRQTLQKRRGDWSDLGLRNSTWECGLCLELLSGDIFANPQARQQRSVTPPPPATAALRAPAHAGRAARHAARRAAAAAPCGGGRRGGGSAASGPGGAEGEAAGGRAAAAAAAAARAAAGERWGRAGGSEQAERARGRPTSPSRPSPGSGAQSGRKLPELLLRRPAARAPRGAARLPGDAPARDRPHRGSNTAKLLLRWGADCSCGGTRSTTTGSAGWSRSTSAARRFCSPRATRRPPRASSARTTGRPPHWWWCWTGAGRTRAG</sequence>